<evidence type="ECO:0000256" key="2">
    <source>
        <dbReference type="ARBA" id="ARBA00022888"/>
    </source>
</evidence>
<dbReference type="GO" id="GO:0004066">
    <property type="term" value="F:asparagine synthase (glutamine-hydrolyzing) activity"/>
    <property type="evidence" value="ECO:0007669"/>
    <property type="project" value="InterPro"/>
</dbReference>
<evidence type="ECO:0000256" key="4">
    <source>
        <dbReference type="SAM" id="MobiDB-lite"/>
    </source>
</evidence>
<dbReference type="OrthoDB" id="10252281at2759"/>
<accession>G4TFR6</accession>
<dbReference type="PROSITE" id="PS51278">
    <property type="entry name" value="GATASE_TYPE_2"/>
    <property type="match status" value="1"/>
</dbReference>
<dbReference type="AlphaFoldDB" id="G4TFR6"/>
<keyword evidence="1" id="KW-0028">Amino-acid biosynthesis</keyword>
<dbReference type="Proteomes" id="UP000007148">
    <property type="component" value="Unassembled WGS sequence"/>
</dbReference>
<evidence type="ECO:0000259" key="5">
    <source>
        <dbReference type="PROSITE" id="PS51278"/>
    </source>
</evidence>
<name>G4TFR6_SERID</name>
<dbReference type="EMBL" id="CAFZ01000074">
    <property type="protein sequence ID" value="CCA70163.1"/>
    <property type="molecule type" value="Genomic_DNA"/>
</dbReference>
<evidence type="ECO:0000313" key="6">
    <source>
        <dbReference type="EMBL" id="CCA70163.1"/>
    </source>
</evidence>
<feature type="region of interest" description="Disordered" evidence="4">
    <location>
        <begin position="297"/>
        <end position="324"/>
    </location>
</feature>
<dbReference type="InterPro" id="IPR029055">
    <property type="entry name" value="Ntn_hydrolases_N"/>
</dbReference>
<sequence>MCGIVFRIGQTDQSFDEEEWTELVKLNAQRGPDSQQDLHLSIGSVSLSVFSSVLHLRGDHIAVQPHHSSGNVLCWNGEIFEGLDLISTDNDGVKIFERLSSSNESISGIFGQVEGPYAFVYLEGSSRTVYFGRDPLGRRSLVVHRPTPAKPYLTLASMSNGSHDFEELPADTLFSVSLDDHCLNIQNVSRESAYLQLIAPKPLHRDLPAADYPIPVDPLPPIWGETVEEFIKHLDASIVLRTQDIPRLNSLKNSDARVAVLFSGGIDCSVIAFLAHRHLPLSEPIDLLNVAFENPHRAEGHTQPSQKKPHKQSTRPHLSEEQKYSVPDRITGLEQVEEFRRLAPERTWNFVTINIPYEETLRHRPIIERLMAPSRTVMDMSLALALYFASRGIGCIESRDTEAPNSPTGSVRSYTSPARVILSGLGADELLGGYIRHRNAYKHGGWQALLDELQRDVDRIHIRNLGRDDRVISSHGKEARYPFLSMNLLAYLSSIPIHLKVDPRVIPPSQTPQDEANEQLAVKGLPGDKLLLRLAARRLGLHGAASRAKRAMQFGSRSARLEGGDVTKRSNGATLLS</sequence>
<dbReference type="STRING" id="1109443.G4TFR6"/>
<reference evidence="6 7" key="1">
    <citation type="journal article" date="2011" name="PLoS Pathog.">
        <title>Endophytic Life Strategies Decoded by Genome and Transcriptome Analyses of the Mutualistic Root Symbiont Piriformospora indica.</title>
        <authorList>
            <person name="Zuccaro A."/>
            <person name="Lahrmann U."/>
            <person name="Guldener U."/>
            <person name="Langen G."/>
            <person name="Pfiffi S."/>
            <person name="Biedenkopf D."/>
            <person name="Wong P."/>
            <person name="Samans B."/>
            <person name="Grimm C."/>
            <person name="Basiewicz M."/>
            <person name="Murat C."/>
            <person name="Martin F."/>
            <person name="Kogel K.H."/>
        </authorList>
    </citation>
    <scope>NUCLEOTIDE SEQUENCE [LARGE SCALE GENOMIC DNA]</scope>
    <source>
        <strain evidence="6 7">DSM 11827</strain>
    </source>
</reference>
<dbReference type="GO" id="GO:0006529">
    <property type="term" value="P:asparagine biosynthetic process"/>
    <property type="evidence" value="ECO:0007669"/>
    <property type="project" value="UniProtKB-KW"/>
</dbReference>
<dbReference type="SUPFAM" id="SSF56235">
    <property type="entry name" value="N-terminal nucleophile aminohydrolases (Ntn hydrolases)"/>
    <property type="match status" value="1"/>
</dbReference>
<dbReference type="InterPro" id="IPR014729">
    <property type="entry name" value="Rossmann-like_a/b/a_fold"/>
</dbReference>
<dbReference type="InterPro" id="IPR051857">
    <property type="entry name" value="Asn_synthetase_domain"/>
</dbReference>
<dbReference type="HOGENOM" id="CLU_012368_2_0_1"/>
<evidence type="ECO:0000313" key="7">
    <source>
        <dbReference type="Proteomes" id="UP000007148"/>
    </source>
</evidence>
<dbReference type="CDD" id="cd01991">
    <property type="entry name" value="Asn_synthase_B_C"/>
    <property type="match status" value="1"/>
</dbReference>
<gene>
    <name evidence="6" type="ORF">PIIN_04102</name>
</gene>
<dbReference type="PANTHER" id="PTHR45937:SF1">
    <property type="entry name" value="ASPARAGINE SYNTHETASE DOMAIN-CONTAINING PROTEIN 1"/>
    <property type="match status" value="1"/>
</dbReference>
<evidence type="ECO:0000256" key="3">
    <source>
        <dbReference type="ARBA" id="ARBA00022962"/>
    </source>
</evidence>
<dbReference type="Gene3D" id="3.40.50.620">
    <property type="entry name" value="HUPs"/>
    <property type="match status" value="1"/>
</dbReference>
<dbReference type="PANTHER" id="PTHR45937">
    <property type="entry name" value="ASPARAGINE SYNTHETASE DOMAIN-CONTAINING PROTEIN 1"/>
    <property type="match status" value="1"/>
</dbReference>
<dbReference type="eggNOG" id="KOG0573">
    <property type="taxonomic scope" value="Eukaryota"/>
</dbReference>
<keyword evidence="2" id="KW-0061">Asparagine biosynthesis</keyword>
<protein>
    <submittedName>
        <fullName evidence="6">Related to asparagine synthases</fullName>
    </submittedName>
</protein>
<dbReference type="InterPro" id="IPR001962">
    <property type="entry name" value="Asn_synthase"/>
</dbReference>
<keyword evidence="3" id="KW-0315">Glutamine amidotransferase</keyword>
<dbReference type="Gene3D" id="3.60.20.10">
    <property type="entry name" value="Glutamine Phosphoribosylpyrophosphate, subunit 1, domain 1"/>
    <property type="match status" value="1"/>
</dbReference>
<feature type="domain" description="Glutamine amidotransferase type-2" evidence="5">
    <location>
        <begin position="2"/>
        <end position="179"/>
    </location>
</feature>
<evidence type="ECO:0000256" key="1">
    <source>
        <dbReference type="ARBA" id="ARBA00022605"/>
    </source>
</evidence>
<organism evidence="6 7">
    <name type="scientific">Serendipita indica (strain DSM 11827)</name>
    <name type="common">Root endophyte fungus</name>
    <name type="synonym">Piriformospora indica</name>
    <dbReference type="NCBI Taxonomy" id="1109443"/>
    <lineage>
        <taxon>Eukaryota</taxon>
        <taxon>Fungi</taxon>
        <taxon>Dikarya</taxon>
        <taxon>Basidiomycota</taxon>
        <taxon>Agaricomycotina</taxon>
        <taxon>Agaricomycetes</taxon>
        <taxon>Sebacinales</taxon>
        <taxon>Serendipitaceae</taxon>
        <taxon>Serendipita</taxon>
    </lineage>
</organism>
<keyword evidence="7" id="KW-1185">Reference proteome</keyword>
<dbReference type="InParanoid" id="G4TFR6"/>
<dbReference type="FunCoup" id="G4TFR6">
    <property type="interactions" value="333"/>
</dbReference>
<dbReference type="SUPFAM" id="SSF52402">
    <property type="entry name" value="Adenine nucleotide alpha hydrolases-like"/>
    <property type="match status" value="1"/>
</dbReference>
<dbReference type="Pfam" id="PF00733">
    <property type="entry name" value="Asn_synthase"/>
    <property type="match status" value="2"/>
</dbReference>
<dbReference type="InterPro" id="IPR017932">
    <property type="entry name" value="GATase_2_dom"/>
</dbReference>
<dbReference type="OMA" id="SVYESCP"/>
<comment type="caution">
    <text evidence="6">The sequence shown here is derived from an EMBL/GenBank/DDBJ whole genome shotgun (WGS) entry which is preliminary data.</text>
</comment>
<proteinExistence type="predicted"/>